<evidence type="ECO:0000313" key="3">
    <source>
        <dbReference type="Proteomes" id="UP000184121"/>
    </source>
</evidence>
<feature type="transmembrane region" description="Helical" evidence="1">
    <location>
        <begin position="21"/>
        <end position="43"/>
    </location>
</feature>
<accession>A0A1M6Z319</accession>
<organism evidence="2 3">
    <name type="scientific">Flavobacterium saccharophilum</name>
    <dbReference type="NCBI Taxonomy" id="29534"/>
    <lineage>
        <taxon>Bacteria</taxon>
        <taxon>Pseudomonadati</taxon>
        <taxon>Bacteroidota</taxon>
        <taxon>Flavobacteriia</taxon>
        <taxon>Flavobacteriales</taxon>
        <taxon>Flavobacteriaceae</taxon>
        <taxon>Flavobacterium</taxon>
    </lineage>
</organism>
<evidence type="ECO:0000256" key="1">
    <source>
        <dbReference type="SAM" id="Phobius"/>
    </source>
</evidence>
<keyword evidence="1" id="KW-0812">Transmembrane</keyword>
<dbReference type="Gene3D" id="2.50.20.10">
    <property type="entry name" value="Lipoprotein localisation LolA/LolB/LppX"/>
    <property type="match status" value="1"/>
</dbReference>
<dbReference type="Proteomes" id="UP000184121">
    <property type="component" value="Unassembled WGS sequence"/>
</dbReference>
<keyword evidence="1" id="KW-0472">Membrane</keyword>
<evidence type="ECO:0000313" key="2">
    <source>
        <dbReference type="EMBL" id="SHL24911.1"/>
    </source>
</evidence>
<dbReference type="InterPro" id="IPR008969">
    <property type="entry name" value="CarboxyPept-like_regulatory"/>
</dbReference>
<dbReference type="Pfam" id="PF13715">
    <property type="entry name" value="CarbopepD_reg_2"/>
    <property type="match status" value="1"/>
</dbReference>
<gene>
    <name evidence="2" type="ORF">SAMN05444366_0098</name>
</gene>
<dbReference type="AlphaFoldDB" id="A0A1M6Z319"/>
<proteinExistence type="predicted"/>
<keyword evidence="3" id="KW-1185">Reference proteome</keyword>
<dbReference type="EMBL" id="FRBY01000001">
    <property type="protein sequence ID" value="SHL24911.1"/>
    <property type="molecule type" value="Genomic_DNA"/>
</dbReference>
<dbReference type="Gene3D" id="2.60.40.1120">
    <property type="entry name" value="Carboxypeptidase-like, regulatory domain"/>
    <property type="match status" value="1"/>
</dbReference>
<protein>
    <submittedName>
        <fullName evidence="2">CarboxypepD_reg-like domain-containing protein</fullName>
    </submittedName>
</protein>
<name>A0A1M6Z319_9FLAO</name>
<keyword evidence="1" id="KW-1133">Transmembrane helix</keyword>
<sequence>MVKLYQTDFFILIFAYQKHNVFVFETIILSMKLFCLLTLFFTLTIQAQFQINGIVTDANRRPLPFATITTSDNHNTITDVDGKFDLKINAKTSTFAVSYIGFQTKIIALTANKTFYSISLSEKTDDLKEVVVSNENPALTIIKKVIANKNLNNPQKKLSSFEYKTYNKLIVTANPDSIDGRIDSSAAYKDFNKKTINVDSSDYKFKEIISKQHLFQTEKVSQYQFGNNKLKETILGTKMAGFKQPVYEIIAFNLQSISVYGSKYELFETKHQSPIADNGFADYNYKLLDTVPIKGRDTYMIYFKNKKKRKSNGLEGVLYIDQENFAVAKAVMRIKGVLDISGIHEFEYVPEEKIWFQSKTTFKIVKGKSNDDIKILGGTIQFDGDIEDNFEPRKKTASDFTYLLSESNNFDIHYNTNSPIKDPSLYIEIKDDASKKPEEFWDTYRKDSLDLKSQKTYQLLDSISISKRIEKRLGLGRKIINGYLPIGPIDLDLKKIISYNNYEGFRLGVGGITNDRFSKNFRIEGYTAYGTKDGNFKYSLGSGVLLDKSTNTWLNGSYTDDVREIASTVFAVDKRVFKIYDPRPINISTFYKYISWKANVQTKIIPKTEAVFELARTDVEPKFDYLFNLNGQLYSSYVMTTAMASIVWAPFSDFMQTPTGRNETEKRFPRFTFQYTQSLPNVLENDFTFSKIDFKTEYEKKYLNGQKTSLLLQGGYAMGDVPITHLYNTMPNNLTKETIIQRITFAGRNSFETMFFNEFFSSQYIFFQVKHGFDRIKIMKKVRPSLVLVTRMAWGNMENPEQHVGPAYKTLDKGFFESGIELNRIFKGFGLGGFYRYGPNQLLKFEDNIAVKISYVLDLGL</sequence>
<dbReference type="Pfam" id="PF18939">
    <property type="entry name" value="DUF5686"/>
    <property type="match status" value="1"/>
</dbReference>
<dbReference type="SUPFAM" id="SSF49464">
    <property type="entry name" value="Carboxypeptidase regulatory domain-like"/>
    <property type="match status" value="1"/>
</dbReference>
<dbReference type="STRING" id="29534.SAMN05444366_0098"/>
<reference evidence="3" key="1">
    <citation type="submission" date="2016-11" db="EMBL/GenBank/DDBJ databases">
        <authorList>
            <person name="Varghese N."/>
            <person name="Submissions S."/>
        </authorList>
    </citation>
    <scope>NUCLEOTIDE SEQUENCE [LARGE SCALE GENOMIC DNA]</scope>
    <source>
        <strain evidence="3">DSM 1811</strain>
    </source>
</reference>
<dbReference type="InterPro" id="IPR043741">
    <property type="entry name" value="DUF5686"/>
</dbReference>